<evidence type="ECO:0000259" key="2">
    <source>
        <dbReference type="Pfam" id="PF13439"/>
    </source>
</evidence>
<evidence type="ECO:0000313" key="4">
    <source>
        <dbReference type="Proteomes" id="UP000000787"/>
    </source>
</evidence>
<dbReference type="InterPro" id="IPR001296">
    <property type="entry name" value="Glyco_trans_1"/>
</dbReference>
<dbReference type="PANTHER" id="PTHR45947">
    <property type="entry name" value="SULFOQUINOVOSYL TRANSFERASE SQD2"/>
    <property type="match status" value="1"/>
</dbReference>
<keyword evidence="4" id="KW-1185">Reference proteome</keyword>
<accession>A9AZC9</accession>
<gene>
    <name evidence="3" type="ordered locus">Haur_1027</name>
</gene>
<reference evidence="3 4" key="1">
    <citation type="journal article" date="2011" name="Stand. Genomic Sci.">
        <title>Complete genome sequence of the filamentous gliding predatory bacterium Herpetosiphon aurantiacus type strain (114-95(T)).</title>
        <authorList>
            <person name="Kiss H."/>
            <person name="Nett M."/>
            <person name="Domin N."/>
            <person name="Martin K."/>
            <person name="Maresca J.A."/>
            <person name="Copeland A."/>
            <person name="Lapidus A."/>
            <person name="Lucas S."/>
            <person name="Berry K.W."/>
            <person name="Glavina Del Rio T."/>
            <person name="Dalin E."/>
            <person name="Tice H."/>
            <person name="Pitluck S."/>
            <person name="Richardson P."/>
            <person name="Bruce D."/>
            <person name="Goodwin L."/>
            <person name="Han C."/>
            <person name="Detter J.C."/>
            <person name="Schmutz J."/>
            <person name="Brettin T."/>
            <person name="Land M."/>
            <person name="Hauser L."/>
            <person name="Kyrpides N.C."/>
            <person name="Ivanova N."/>
            <person name="Goker M."/>
            <person name="Woyke T."/>
            <person name="Klenk H.P."/>
            <person name="Bryant D.A."/>
        </authorList>
    </citation>
    <scope>NUCLEOTIDE SEQUENCE [LARGE SCALE GENOMIC DNA]</scope>
    <source>
        <strain evidence="4">ATCC 23779 / DSM 785 / 114-95</strain>
    </source>
</reference>
<proteinExistence type="predicted"/>
<dbReference type="CAZy" id="GT4">
    <property type="family name" value="Glycosyltransferase Family 4"/>
</dbReference>
<evidence type="ECO:0000259" key="1">
    <source>
        <dbReference type="Pfam" id="PF00534"/>
    </source>
</evidence>
<name>A9AZC9_HERA2</name>
<dbReference type="eggNOG" id="COG0438">
    <property type="taxonomic scope" value="Bacteria"/>
</dbReference>
<dbReference type="STRING" id="316274.Haur_1027"/>
<organism evidence="3 4">
    <name type="scientific">Herpetosiphon aurantiacus (strain ATCC 23779 / DSM 785 / 114-95)</name>
    <dbReference type="NCBI Taxonomy" id="316274"/>
    <lineage>
        <taxon>Bacteria</taxon>
        <taxon>Bacillati</taxon>
        <taxon>Chloroflexota</taxon>
        <taxon>Chloroflexia</taxon>
        <taxon>Herpetosiphonales</taxon>
        <taxon>Herpetosiphonaceae</taxon>
        <taxon>Herpetosiphon</taxon>
    </lineage>
</organism>
<dbReference type="InParanoid" id="A9AZC9"/>
<dbReference type="Gene3D" id="3.40.50.2000">
    <property type="entry name" value="Glycogen Phosphorylase B"/>
    <property type="match status" value="2"/>
</dbReference>
<protein>
    <submittedName>
        <fullName evidence="3">Glycosyl transferase group 1</fullName>
    </submittedName>
</protein>
<dbReference type="GO" id="GO:0016757">
    <property type="term" value="F:glycosyltransferase activity"/>
    <property type="evidence" value="ECO:0007669"/>
    <property type="project" value="InterPro"/>
</dbReference>
<sequence length="377" mass="41734">MKRRLWFVTDSTALGGAEGYLETLLLNADQQQFELGLLLPPRPATQPLIDRAKAHGASIATLDVVHEHGLSLKAVNQAARLFRQLQPDIVHFVVPSPRRAAELVLGAALARVPRRVITFQLVTPIPRFNWLSHHLRLLNRRWQYATLHAGIAVSQGNAQLLLEQFGFPKRRLHTIYNAVDSQRWQPQPRDPATRAAWQIPADVPLLGVVGRLSRQKGHQILFEALPTLWQAQPNLHVALIGEGDLADELRQAAQQLPKPNQVHFVGQQTNMPAALAALDVFVLPSLYEGLSFALLEAMASGQAIVASSTDGTREAISDGIQGLLVEPGQSAALAQAIGRMLSDQSLNQACRQAARQRIQQQFELQTMLQRTFDLYRA</sequence>
<feature type="domain" description="Glycosyl transferase family 1" evidence="1">
    <location>
        <begin position="193"/>
        <end position="357"/>
    </location>
</feature>
<dbReference type="AlphaFoldDB" id="A9AZC9"/>
<dbReference type="Pfam" id="PF00534">
    <property type="entry name" value="Glycos_transf_1"/>
    <property type="match status" value="1"/>
</dbReference>
<dbReference type="Proteomes" id="UP000000787">
    <property type="component" value="Chromosome"/>
</dbReference>
<dbReference type="InterPro" id="IPR050194">
    <property type="entry name" value="Glycosyltransferase_grp1"/>
</dbReference>
<dbReference type="PANTHER" id="PTHR45947:SF3">
    <property type="entry name" value="SULFOQUINOVOSYL TRANSFERASE SQD2"/>
    <property type="match status" value="1"/>
</dbReference>
<dbReference type="BioCyc" id="HAUR316274:GHYA-1044-MONOMER"/>
<dbReference type="CDD" id="cd03801">
    <property type="entry name" value="GT4_PimA-like"/>
    <property type="match status" value="1"/>
</dbReference>
<dbReference type="FunCoup" id="A9AZC9">
    <property type="interactions" value="14"/>
</dbReference>
<evidence type="ECO:0000313" key="3">
    <source>
        <dbReference type="EMBL" id="ABX03675.1"/>
    </source>
</evidence>
<dbReference type="InterPro" id="IPR028098">
    <property type="entry name" value="Glyco_trans_4-like_N"/>
</dbReference>
<dbReference type="KEGG" id="hau:Haur_1027"/>
<dbReference type="EMBL" id="CP000875">
    <property type="protein sequence ID" value="ABX03675.1"/>
    <property type="molecule type" value="Genomic_DNA"/>
</dbReference>
<dbReference type="Pfam" id="PF13439">
    <property type="entry name" value="Glyco_transf_4"/>
    <property type="match status" value="1"/>
</dbReference>
<feature type="domain" description="Glycosyltransferase subfamily 4-like N-terminal" evidence="2">
    <location>
        <begin position="15"/>
        <end position="183"/>
    </location>
</feature>
<dbReference type="SUPFAM" id="SSF53756">
    <property type="entry name" value="UDP-Glycosyltransferase/glycogen phosphorylase"/>
    <property type="match status" value="1"/>
</dbReference>
<keyword evidence="3" id="KW-0808">Transferase</keyword>
<dbReference type="HOGENOM" id="CLU_009583_0_3_0"/>